<feature type="chain" id="PRO_5040887658" evidence="1">
    <location>
        <begin position="21"/>
        <end position="574"/>
    </location>
</feature>
<dbReference type="EMBL" id="BRXZ01001821">
    <property type="protein sequence ID" value="GMH46970.1"/>
    <property type="molecule type" value="Genomic_DNA"/>
</dbReference>
<evidence type="ECO:0000313" key="2">
    <source>
        <dbReference type="EMBL" id="GMH46970.1"/>
    </source>
</evidence>
<dbReference type="Proteomes" id="UP001165082">
    <property type="component" value="Unassembled WGS sequence"/>
</dbReference>
<protein>
    <submittedName>
        <fullName evidence="2">Uncharacterized protein</fullName>
    </submittedName>
</protein>
<keyword evidence="3" id="KW-1185">Reference proteome</keyword>
<evidence type="ECO:0000256" key="1">
    <source>
        <dbReference type="SAM" id="SignalP"/>
    </source>
</evidence>
<comment type="caution">
    <text evidence="2">The sequence shown here is derived from an EMBL/GenBank/DDBJ whole genome shotgun (WGS) entry which is preliminary data.</text>
</comment>
<sequence length="574" mass="63647">MRSSAGCLFLPLFFVIFIQAGSLVSSKPNYSECKANFTLESITLCYDPPLVEVDVDTELLNSCRSSHSVSSVPACYNLKGVFSNLLLLATDPQHDHTAAATDILVDSPIPHTARSFAVGQRLYVDLSLPPAHPLLTTTTACVYIDLQEKPSWCGEVSREGGSETMYLNQRQTRALGRGLHAVTVNAEKSVFFNMAEPKVEIVHLGMQGPDSVKVTLALKDYDGRSQWEVCLLVDSVPACTSLEGGMRGGEGEEMVVLELENVCFSDWRAAGGGWEVKVTPMILDTNTTKALWLGKEVSVRSRSPSSPSCNVFDLKFVNQSAEESWLGRLGQNGEDGVLLFILRRLMGIRRLDGMNFFEFGAENGAEVNTRLLRERYGVRGLMVDIDYENLAINLRRASVTAETIGDIMSSWIQRRDYIWSEGGGVGEGGLMEKVAVDIISIDIDRNDYWVLKSMLEGGTLKVEDVKVLILEYNSHLEPDLGAISVPYDPTKKWDGRTSYFGASLTAFVELLAPYGLALYHCESHGVNAFFVNERFVEEGPRGDVEKIWREPNFYGRGWRYPQLEDGGGGEWIRL</sequence>
<evidence type="ECO:0000313" key="3">
    <source>
        <dbReference type="Proteomes" id="UP001165082"/>
    </source>
</evidence>
<accession>A0A9W7DLV4</accession>
<reference evidence="2" key="1">
    <citation type="submission" date="2022-07" db="EMBL/GenBank/DDBJ databases">
        <title>Genome analysis of Parmales, a sister group of diatoms, reveals the evolutionary specialization of diatoms from phago-mixotrophs to photoautotrophs.</title>
        <authorList>
            <person name="Ban H."/>
            <person name="Sato S."/>
            <person name="Yoshikawa S."/>
            <person name="Kazumasa Y."/>
            <person name="Nakamura Y."/>
            <person name="Ichinomiya M."/>
            <person name="Saitoh K."/>
            <person name="Sato N."/>
            <person name="Blanc-Mathieu R."/>
            <person name="Endo H."/>
            <person name="Kuwata A."/>
            <person name="Ogata H."/>
        </authorList>
    </citation>
    <scope>NUCLEOTIDE SEQUENCE</scope>
</reference>
<feature type="signal peptide" evidence="1">
    <location>
        <begin position="1"/>
        <end position="20"/>
    </location>
</feature>
<name>A0A9W7DLV4_9STRA</name>
<dbReference type="OrthoDB" id="288590at2759"/>
<proteinExistence type="predicted"/>
<keyword evidence="1" id="KW-0732">Signal</keyword>
<gene>
    <name evidence="2" type="ORF">TrRE_jg10617</name>
</gene>
<organism evidence="2 3">
    <name type="scientific">Triparma retinervis</name>
    <dbReference type="NCBI Taxonomy" id="2557542"/>
    <lineage>
        <taxon>Eukaryota</taxon>
        <taxon>Sar</taxon>
        <taxon>Stramenopiles</taxon>
        <taxon>Ochrophyta</taxon>
        <taxon>Bolidophyceae</taxon>
        <taxon>Parmales</taxon>
        <taxon>Triparmaceae</taxon>
        <taxon>Triparma</taxon>
    </lineage>
</organism>
<dbReference type="AlphaFoldDB" id="A0A9W7DLV4"/>